<dbReference type="RefSeq" id="WP_184434962.1">
    <property type="nucleotide sequence ID" value="NZ_JACIGI010000014.1"/>
</dbReference>
<keyword evidence="12" id="KW-0732">Signal</keyword>
<evidence type="ECO:0000256" key="6">
    <source>
        <dbReference type="ARBA" id="ARBA00022723"/>
    </source>
</evidence>
<evidence type="ECO:0000256" key="1">
    <source>
        <dbReference type="ARBA" id="ARBA00003469"/>
    </source>
</evidence>
<evidence type="ECO:0000256" key="8">
    <source>
        <dbReference type="ARBA" id="ARBA00022977"/>
    </source>
</evidence>
<keyword evidence="5" id="KW-0808">Transferase</keyword>
<evidence type="ECO:0000256" key="10">
    <source>
        <dbReference type="ARBA" id="ARBA00033171"/>
    </source>
</evidence>
<dbReference type="AlphaFoldDB" id="A0A7W6S0T7"/>
<dbReference type="PANTHER" id="PTHR31528">
    <property type="entry name" value="4-AMINO-5-HYDROXYMETHYL-2-METHYLPYRIMIDINE PHOSPHATE SYNTHASE THI11-RELATED"/>
    <property type="match status" value="1"/>
</dbReference>
<gene>
    <name evidence="14" type="ORF">GGD88_002012</name>
</gene>
<dbReference type="Pfam" id="PF09084">
    <property type="entry name" value="NMT1"/>
    <property type="match status" value="1"/>
</dbReference>
<evidence type="ECO:0000259" key="13">
    <source>
        <dbReference type="Pfam" id="PF09084"/>
    </source>
</evidence>
<organism evidence="14 15">
    <name type="scientific">Roseospira goensis</name>
    <dbReference type="NCBI Taxonomy" id="391922"/>
    <lineage>
        <taxon>Bacteria</taxon>
        <taxon>Pseudomonadati</taxon>
        <taxon>Pseudomonadota</taxon>
        <taxon>Alphaproteobacteria</taxon>
        <taxon>Rhodospirillales</taxon>
        <taxon>Rhodospirillaceae</taxon>
        <taxon>Roseospira</taxon>
    </lineage>
</organism>
<keyword evidence="7" id="KW-0663">Pyridoxal phosphate</keyword>
<comment type="pathway">
    <text evidence="2">Cofactor biosynthesis; thiamine diphosphate biosynthesis.</text>
</comment>
<keyword evidence="6" id="KW-0479">Metal-binding</keyword>
<sequence>MFKTVRHVAGATLVGLAAIGSLAAVPPALAQEPTEVTLVQGHAKVGVGEDIFLYVVPQVMGWFAEEGLKVNIEGVRGSTLAAQILQSGDAAFATTAPEVIMSVREKGGSITGIMAVRRQGGYQLAVKDGSDIGGIEDLGGATFGAASLASGAVPIVKGMMADLGFAETDYSIVATGTGGQAASALAADQVDVLALWDIMYAAIENRGVPLRTMEIPIIPKLAGFSLATSDAFMDENPDAVRGMCRAVAKGLVFTRENPEAAVRMLYELLPETAPDPMTEAAVQADVNIMTTYLRNATGSDDSVPVGWNYPEKWSFSYQYYQDNGRLTDPEPLETHYTNAFIEDCNAFDAEAIRALARSK</sequence>
<feature type="domain" description="SsuA/THI5-like" evidence="13">
    <location>
        <begin position="54"/>
        <end position="261"/>
    </location>
</feature>
<accession>A0A7W6S0T7</accession>
<evidence type="ECO:0000256" key="7">
    <source>
        <dbReference type="ARBA" id="ARBA00022898"/>
    </source>
</evidence>
<evidence type="ECO:0000256" key="9">
    <source>
        <dbReference type="ARBA" id="ARBA00023004"/>
    </source>
</evidence>
<keyword evidence="8" id="KW-0784">Thiamine biosynthesis</keyword>
<reference evidence="14 15" key="1">
    <citation type="submission" date="2020-08" db="EMBL/GenBank/DDBJ databases">
        <title>Genome sequencing of Purple Non-Sulfur Bacteria from various extreme environments.</title>
        <authorList>
            <person name="Mayer M."/>
        </authorList>
    </citation>
    <scope>NUCLEOTIDE SEQUENCE [LARGE SCALE GENOMIC DNA]</scope>
    <source>
        <strain evidence="14 15">JA135</strain>
    </source>
</reference>
<dbReference type="InterPro" id="IPR015168">
    <property type="entry name" value="SsuA/THI5"/>
</dbReference>
<dbReference type="SUPFAM" id="SSF53850">
    <property type="entry name" value="Periplasmic binding protein-like II"/>
    <property type="match status" value="1"/>
</dbReference>
<comment type="caution">
    <text evidence="14">The sequence shown here is derived from an EMBL/GenBank/DDBJ whole genome shotgun (WGS) entry which is preliminary data.</text>
</comment>
<comment type="similarity">
    <text evidence="3">Belongs to the NMT1/THI5 family.</text>
</comment>
<proteinExistence type="inferred from homology"/>
<dbReference type="GO" id="GO:0009228">
    <property type="term" value="P:thiamine biosynthetic process"/>
    <property type="evidence" value="ECO:0007669"/>
    <property type="project" value="UniProtKB-KW"/>
</dbReference>
<comment type="catalytic activity">
    <reaction evidence="11">
        <text>N(6)-(pyridoxal phosphate)-L-lysyl-[4-amino-5-hydroxymethyl-2-methylpyrimidine phosphate synthase] + L-histidyl-[4-amino-5-hydroxymethyl-2-methylpyrimidine phosphate synthase] + 2 Fe(3+) + 4 H2O = L-lysyl-[4-amino-5-hydroxymethyl-2-methylpyrimidine phosphate synthase] + (2S)-2-amino-5-hydroxy-4-oxopentanoyl-[4-amino-5-hydroxymethyl-2-methylpyrimidine phosphate synthase] + 4-amino-2-methyl-5-(phosphooxymethyl)pyrimidine + 3-oxopropanoate + 2 Fe(2+) + 2 H(+)</text>
        <dbReference type="Rhea" id="RHEA:65756"/>
        <dbReference type="Rhea" id="RHEA-COMP:16892"/>
        <dbReference type="Rhea" id="RHEA-COMP:16893"/>
        <dbReference type="Rhea" id="RHEA-COMP:16894"/>
        <dbReference type="Rhea" id="RHEA-COMP:16895"/>
        <dbReference type="ChEBI" id="CHEBI:15377"/>
        <dbReference type="ChEBI" id="CHEBI:15378"/>
        <dbReference type="ChEBI" id="CHEBI:29033"/>
        <dbReference type="ChEBI" id="CHEBI:29034"/>
        <dbReference type="ChEBI" id="CHEBI:29969"/>
        <dbReference type="ChEBI" id="CHEBI:29979"/>
        <dbReference type="ChEBI" id="CHEBI:33190"/>
        <dbReference type="ChEBI" id="CHEBI:58354"/>
        <dbReference type="ChEBI" id="CHEBI:143915"/>
        <dbReference type="ChEBI" id="CHEBI:157692"/>
    </reaction>
    <physiologicalReaction direction="left-to-right" evidence="11">
        <dbReference type="Rhea" id="RHEA:65757"/>
    </physiologicalReaction>
</comment>
<dbReference type="Gene3D" id="3.40.190.10">
    <property type="entry name" value="Periplasmic binding protein-like II"/>
    <property type="match status" value="2"/>
</dbReference>
<dbReference type="Proteomes" id="UP000555728">
    <property type="component" value="Unassembled WGS sequence"/>
</dbReference>
<evidence type="ECO:0000313" key="14">
    <source>
        <dbReference type="EMBL" id="MBB4286285.1"/>
    </source>
</evidence>
<evidence type="ECO:0000256" key="4">
    <source>
        <dbReference type="ARBA" id="ARBA00011738"/>
    </source>
</evidence>
<evidence type="ECO:0000256" key="5">
    <source>
        <dbReference type="ARBA" id="ARBA00022679"/>
    </source>
</evidence>
<feature type="chain" id="PRO_5030948716" description="Thiamine pyrimidine synthase" evidence="12">
    <location>
        <begin position="31"/>
        <end position="359"/>
    </location>
</feature>
<evidence type="ECO:0000256" key="2">
    <source>
        <dbReference type="ARBA" id="ARBA00004948"/>
    </source>
</evidence>
<dbReference type="GO" id="GO:0046872">
    <property type="term" value="F:metal ion binding"/>
    <property type="evidence" value="ECO:0007669"/>
    <property type="project" value="UniProtKB-KW"/>
</dbReference>
<comment type="function">
    <text evidence="1">Responsible for the formation of the pyrimidine heterocycle in the thiamine biosynthesis pathway. Catalyzes the formation of hydroxymethylpyrimidine phosphate (HMP-P) from histidine and pyridoxal phosphate (PLP). The protein uses PLP and the active site histidine to form HMP-P, generating an inactive enzyme. The enzyme can only undergo a single turnover, which suggests it is a suicide enzyme.</text>
</comment>
<evidence type="ECO:0000256" key="12">
    <source>
        <dbReference type="SAM" id="SignalP"/>
    </source>
</evidence>
<comment type="subunit">
    <text evidence="4">Homodimer.</text>
</comment>
<dbReference type="PANTHER" id="PTHR31528:SF1">
    <property type="entry name" value="4-AMINO-5-HYDROXYMETHYL-2-METHYLPYRIMIDINE PHOSPHATE SYNTHASE THI11-RELATED"/>
    <property type="match status" value="1"/>
</dbReference>
<dbReference type="InterPro" id="IPR027939">
    <property type="entry name" value="NMT1/THI5"/>
</dbReference>
<name>A0A7W6S0T7_9PROT</name>
<evidence type="ECO:0000256" key="3">
    <source>
        <dbReference type="ARBA" id="ARBA00009406"/>
    </source>
</evidence>
<dbReference type="EMBL" id="JACIGI010000014">
    <property type="protein sequence ID" value="MBB4286285.1"/>
    <property type="molecule type" value="Genomic_DNA"/>
</dbReference>
<keyword evidence="9" id="KW-0408">Iron</keyword>
<feature type="signal peptide" evidence="12">
    <location>
        <begin position="1"/>
        <end position="30"/>
    </location>
</feature>
<keyword evidence="15" id="KW-1185">Reference proteome</keyword>
<evidence type="ECO:0000313" key="15">
    <source>
        <dbReference type="Proteomes" id="UP000555728"/>
    </source>
</evidence>
<dbReference type="GO" id="GO:0016740">
    <property type="term" value="F:transferase activity"/>
    <property type="evidence" value="ECO:0007669"/>
    <property type="project" value="UniProtKB-KW"/>
</dbReference>
<evidence type="ECO:0000256" key="11">
    <source>
        <dbReference type="ARBA" id="ARBA00048179"/>
    </source>
</evidence>
<protein>
    <recommendedName>
        <fullName evidence="10">Thiamine pyrimidine synthase</fullName>
    </recommendedName>
</protein>